<proteinExistence type="predicted"/>
<reference evidence="1 2" key="1">
    <citation type="journal article" date="2010" name="Science">
        <title>Genomic comparison of the ants Camponotus floridanus and Harpegnathos saltator.</title>
        <authorList>
            <person name="Bonasio R."/>
            <person name="Zhang G."/>
            <person name="Ye C."/>
            <person name="Mutti N.S."/>
            <person name="Fang X."/>
            <person name="Qin N."/>
            <person name="Donahue G."/>
            <person name="Yang P."/>
            <person name="Li Q."/>
            <person name="Li C."/>
            <person name="Zhang P."/>
            <person name="Huang Z."/>
            <person name="Berger S.L."/>
            <person name="Reinberg D."/>
            <person name="Wang J."/>
            <person name="Liebig J."/>
        </authorList>
    </citation>
    <scope>NUCLEOTIDE SEQUENCE [LARGE SCALE GENOMIC DNA]</scope>
    <source>
        <strain evidence="1 2">R22 G/1</strain>
    </source>
</reference>
<feature type="non-terminal residue" evidence="1">
    <location>
        <position position="1"/>
    </location>
</feature>
<evidence type="ECO:0000313" key="2">
    <source>
        <dbReference type="Proteomes" id="UP000008237"/>
    </source>
</evidence>
<dbReference type="EMBL" id="GL447328">
    <property type="protein sequence ID" value="EFN86565.1"/>
    <property type="molecule type" value="Genomic_DNA"/>
</dbReference>
<evidence type="ECO:0000313" key="1">
    <source>
        <dbReference type="EMBL" id="EFN86565.1"/>
    </source>
</evidence>
<protein>
    <submittedName>
        <fullName evidence="1">Uncharacterized protein</fullName>
    </submittedName>
</protein>
<gene>
    <name evidence="1" type="ORF">EAI_07415</name>
</gene>
<name>E2BCL5_HARSA</name>
<dbReference type="GO" id="GO:0003676">
    <property type="term" value="F:nucleic acid binding"/>
    <property type="evidence" value="ECO:0007669"/>
    <property type="project" value="InterPro"/>
</dbReference>
<dbReference type="InParanoid" id="E2BCL5"/>
<dbReference type="AlphaFoldDB" id="E2BCL5"/>
<dbReference type="Gene3D" id="3.30.420.10">
    <property type="entry name" value="Ribonuclease H-like superfamily/Ribonuclease H"/>
    <property type="match status" value="1"/>
</dbReference>
<dbReference type="OrthoDB" id="7699088at2759"/>
<dbReference type="Proteomes" id="UP000008237">
    <property type="component" value="Unassembled WGS sequence"/>
</dbReference>
<feature type="non-terminal residue" evidence="1">
    <location>
        <position position="72"/>
    </location>
</feature>
<dbReference type="InterPro" id="IPR036397">
    <property type="entry name" value="RNaseH_sf"/>
</dbReference>
<accession>E2BCL5</accession>
<keyword evidence="2" id="KW-1185">Reference proteome</keyword>
<sequence length="72" mass="8533">PARSPDLNVLDFFIWGHISLIERQRNGTGNEVREAIVFDTIMPDMVHRATRNIVRRAELCKRERGRHFEQFL</sequence>
<organism evidence="2">
    <name type="scientific">Harpegnathos saltator</name>
    <name type="common">Jerdon's jumping ant</name>
    <dbReference type="NCBI Taxonomy" id="610380"/>
    <lineage>
        <taxon>Eukaryota</taxon>
        <taxon>Metazoa</taxon>
        <taxon>Ecdysozoa</taxon>
        <taxon>Arthropoda</taxon>
        <taxon>Hexapoda</taxon>
        <taxon>Insecta</taxon>
        <taxon>Pterygota</taxon>
        <taxon>Neoptera</taxon>
        <taxon>Endopterygota</taxon>
        <taxon>Hymenoptera</taxon>
        <taxon>Apocrita</taxon>
        <taxon>Aculeata</taxon>
        <taxon>Formicoidea</taxon>
        <taxon>Formicidae</taxon>
        <taxon>Ponerinae</taxon>
        <taxon>Ponerini</taxon>
        <taxon>Harpegnathos</taxon>
    </lineage>
</organism>